<sequence length="378" mass="41930">MAELPPTIRTETNGPMVTGIAVGFVSATALFVAGRFYTRGVILRFLGKDDWSMLVATVFSIVNSVATCFEVKYGMGRHAENVTPEEGAEQLKFLLVSILHYNMGMNVVKLGFLFQYRRIFQGDVMQRICFWFIIYVCLWACVQATLLGLSCLPISIIVPSMAKTCLDTLPIWYFSSAMSMATDILIFCIPIPSVLKLQLPLRQRLWVLGIFCLGFFVCIISVYRLFTLKSGVISQDPSWENIGAAIWSCVELNVSIIASTLPTLRPLLARILPGIGLSSARNERTTYLRYGSESAAIRAGTLRSAENRKNTNKLPQSISTEELALREMRPSPGGSTASYIYAHASAADAGGKSFYYEGEKDERRIVMTTEISVDSRAR</sequence>
<proteinExistence type="inferred from homology"/>
<feature type="domain" description="Rhodopsin" evidence="7">
    <location>
        <begin position="35"/>
        <end position="270"/>
    </location>
</feature>
<dbReference type="Proteomes" id="UP001303115">
    <property type="component" value="Unassembled WGS sequence"/>
</dbReference>
<evidence type="ECO:0000256" key="2">
    <source>
        <dbReference type="ARBA" id="ARBA00022692"/>
    </source>
</evidence>
<comment type="caution">
    <text evidence="8">The sequence shown here is derived from an EMBL/GenBank/DDBJ whole genome shotgun (WGS) entry which is preliminary data.</text>
</comment>
<name>A0AAN6SM97_9PEZI</name>
<evidence type="ECO:0000256" key="6">
    <source>
        <dbReference type="SAM" id="Phobius"/>
    </source>
</evidence>
<dbReference type="PANTHER" id="PTHR33048">
    <property type="entry name" value="PTH11-LIKE INTEGRAL MEMBRANE PROTEIN (AFU_ORTHOLOGUE AFUA_5G11245)"/>
    <property type="match status" value="1"/>
</dbReference>
<dbReference type="PANTHER" id="PTHR33048:SF47">
    <property type="entry name" value="INTEGRAL MEMBRANE PROTEIN-RELATED"/>
    <property type="match status" value="1"/>
</dbReference>
<comment type="similarity">
    <text evidence="5">Belongs to the SAT4 family.</text>
</comment>
<keyword evidence="2 6" id="KW-0812">Transmembrane</keyword>
<evidence type="ECO:0000259" key="7">
    <source>
        <dbReference type="Pfam" id="PF20684"/>
    </source>
</evidence>
<evidence type="ECO:0000256" key="5">
    <source>
        <dbReference type="ARBA" id="ARBA00038359"/>
    </source>
</evidence>
<dbReference type="InterPro" id="IPR049326">
    <property type="entry name" value="Rhodopsin_dom_fungi"/>
</dbReference>
<feature type="transmembrane region" description="Helical" evidence="6">
    <location>
        <begin position="170"/>
        <end position="193"/>
    </location>
</feature>
<evidence type="ECO:0000313" key="8">
    <source>
        <dbReference type="EMBL" id="KAK4033626.1"/>
    </source>
</evidence>
<dbReference type="EMBL" id="MU854519">
    <property type="protein sequence ID" value="KAK4033626.1"/>
    <property type="molecule type" value="Genomic_DNA"/>
</dbReference>
<evidence type="ECO:0000256" key="3">
    <source>
        <dbReference type="ARBA" id="ARBA00022989"/>
    </source>
</evidence>
<organism evidence="8 9">
    <name type="scientific">Parachaetomium inaequale</name>
    <dbReference type="NCBI Taxonomy" id="2588326"/>
    <lineage>
        <taxon>Eukaryota</taxon>
        <taxon>Fungi</taxon>
        <taxon>Dikarya</taxon>
        <taxon>Ascomycota</taxon>
        <taxon>Pezizomycotina</taxon>
        <taxon>Sordariomycetes</taxon>
        <taxon>Sordariomycetidae</taxon>
        <taxon>Sordariales</taxon>
        <taxon>Chaetomiaceae</taxon>
        <taxon>Parachaetomium</taxon>
    </lineage>
</organism>
<feature type="transmembrane region" description="Helical" evidence="6">
    <location>
        <begin position="20"/>
        <end position="38"/>
    </location>
</feature>
<keyword evidence="9" id="KW-1185">Reference proteome</keyword>
<feature type="transmembrane region" description="Helical" evidence="6">
    <location>
        <begin position="128"/>
        <end position="158"/>
    </location>
</feature>
<reference evidence="9" key="1">
    <citation type="journal article" date="2023" name="Mol. Phylogenet. Evol.">
        <title>Genome-scale phylogeny and comparative genomics of the fungal order Sordariales.</title>
        <authorList>
            <person name="Hensen N."/>
            <person name="Bonometti L."/>
            <person name="Westerberg I."/>
            <person name="Brannstrom I.O."/>
            <person name="Guillou S."/>
            <person name="Cros-Aarteil S."/>
            <person name="Calhoun S."/>
            <person name="Haridas S."/>
            <person name="Kuo A."/>
            <person name="Mondo S."/>
            <person name="Pangilinan J."/>
            <person name="Riley R."/>
            <person name="LaButti K."/>
            <person name="Andreopoulos B."/>
            <person name="Lipzen A."/>
            <person name="Chen C."/>
            <person name="Yan M."/>
            <person name="Daum C."/>
            <person name="Ng V."/>
            <person name="Clum A."/>
            <person name="Steindorff A."/>
            <person name="Ohm R.A."/>
            <person name="Martin F."/>
            <person name="Silar P."/>
            <person name="Natvig D.O."/>
            <person name="Lalanne C."/>
            <person name="Gautier V."/>
            <person name="Ament-Velasquez S.L."/>
            <person name="Kruys A."/>
            <person name="Hutchinson M.I."/>
            <person name="Powell A.J."/>
            <person name="Barry K."/>
            <person name="Miller A.N."/>
            <person name="Grigoriev I.V."/>
            <person name="Debuchy R."/>
            <person name="Gladieux P."/>
            <person name="Hiltunen Thoren M."/>
            <person name="Johannesson H."/>
        </authorList>
    </citation>
    <scope>NUCLEOTIDE SEQUENCE [LARGE SCALE GENOMIC DNA]</scope>
    <source>
        <strain evidence="9">CBS 284.82</strain>
    </source>
</reference>
<keyword evidence="4 6" id="KW-0472">Membrane</keyword>
<dbReference type="GO" id="GO:0016020">
    <property type="term" value="C:membrane"/>
    <property type="evidence" value="ECO:0007669"/>
    <property type="project" value="UniProtKB-SubCell"/>
</dbReference>
<dbReference type="InterPro" id="IPR052337">
    <property type="entry name" value="SAT4-like"/>
</dbReference>
<protein>
    <recommendedName>
        <fullName evidence="7">Rhodopsin domain-containing protein</fullName>
    </recommendedName>
</protein>
<accession>A0AAN6SM97</accession>
<comment type="subcellular location">
    <subcellularLocation>
        <location evidence="1">Membrane</location>
        <topology evidence="1">Multi-pass membrane protein</topology>
    </subcellularLocation>
</comment>
<evidence type="ECO:0000256" key="1">
    <source>
        <dbReference type="ARBA" id="ARBA00004141"/>
    </source>
</evidence>
<feature type="transmembrane region" description="Helical" evidence="6">
    <location>
        <begin position="205"/>
        <end position="226"/>
    </location>
</feature>
<gene>
    <name evidence="8" type="ORF">C8A01DRAFT_19466</name>
</gene>
<dbReference type="Pfam" id="PF20684">
    <property type="entry name" value="Fung_rhodopsin"/>
    <property type="match status" value="1"/>
</dbReference>
<evidence type="ECO:0000313" key="9">
    <source>
        <dbReference type="Proteomes" id="UP001303115"/>
    </source>
</evidence>
<evidence type="ECO:0000256" key="4">
    <source>
        <dbReference type="ARBA" id="ARBA00023136"/>
    </source>
</evidence>
<keyword evidence="3 6" id="KW-1133">Transmembrane helix</keyword>
<dbReference type="AlphaFoldDB" id="A0AAN6SM97"/>